<gene>
    <name evidence="2" type="ORF">EKG83_07600</name>
</gene>
<keyword evidence="1" id="KW-0472">Membrane</keyword>
<feature type="transmembrane region" description="Helical" evidence="1">
    <location>
        <begin position="69"/>
        <end position="88"/>
    </location>
</feature>
<protein>
    <submittedName>
        <fullName evidence="2">Uncharacterized protein</fullName>
    </submittedName>
</protein>
<sequence length="123" mass="12540">MSRGTVVLTAGAVLWCAFVIATTFLPGGPAWAPLAVYLPGFLVLPVVLHTLLRARSAALFCLAHVPKPVLVPAVVAAVGGWLCSFGLVTGKPGTESLSAVAGLVIVLHVAFGLIAVGMVRTGR</sequence>
<keyword evidence="3" id="KW-1185">Reference proteome</keyword>
<dbReference type="Proteomes" id="UP000325787">
    <property type="component" value="Chromosome"/>
</dbReference>
<evidence type="ECO:0000256" key="1">
    <source>
        <dbReference type="SAM" id="Phobius"/>
    </source>
</evidence>
<dbReference type="AlphaFoldDB" id="A0A5Q0GTU4"/>
<proteinExistence type="predicted"/>
<keyword evidence="1" id="KW-1133">Transmembrane helix</keyword>
<evidence type="ECO:0000313" key="3">
    <source>
        <dbReference type="Proteomes" id="UP000325787"/>
    </source>
</evidence>
<keyword evidence="1" id="KW-0812">Transmembrane</keyword>
<dbReference type="OrthoDB" id="3685596at2"/>
<feature type="transmembrane region" description="Helical" evidence="1">
    <location>
        <begin position="31"/>
        <end position="48"/>
    </location>
</feature>
<feature type="transmembrane region" description="Helical" evidence="1">
    <location>
        <begin position="100"/>
        <end position="119"/>
    </location>
</feature>
<organism evidence="2 3">
    <name type="scientific">Saccharothrix syringae</name>
    <name type="common">Nocardiopsis syringae</name>
    <dbReference type="NCBI Taxonomy" id="103733"/>
    <lineage>
        <taxon>Bacteria</taxon>
        <taxon>Bacillati</taxon>
        <taxon>Actinomycetota</taxon>
        <taxon>Actinomycetes</taxon>
        <taxon>Pseudonocardiales</taxon>
        <taxon>Pseudonocardiaceae</taxon>
        <taxon>Saccharothrix</taxon>
    </lineage>
</organism>
<reference evidence="3" key="1">
    <citation type="journal article" date="2021" name="Curr. Microbiol.">
        <title>Complete genome of nocamycin-producing strain Saccharothrix syringae NRRL B-16468 reveals the biosynthetic potential for secondary metabolites.</title>
        <authorList>
            <person name="Mo X."/>
            <person name="Yang S."/>
        </authorList>
    </citation>
    <scope>NUCLEOTIDE SEQUENCE [LARGE SCALE GENOMIC DNA]</scope>
    <source>
        <strain evidence="3">ATCC 51364 / DSM 43886 / JCM 6844 / KCTC 9398 / NBRC 14523 / NRRL B-16468 / INA 2240</strain>
    </source>
</reference>
<dbReference type="KEGG" id="ssyi:EKG83_07600"/>
<evidence type="ECO:0000313" key="2">
    <source>
        <dbReference type="EMBL" id="QFZ17353.1"/>
    </source>
</evidence>
<name>A0A5Q0GTU4_SACSY</name>
<accession>A0A5Q0GTU4</accession>
<dbReference type="EMBL" id="CP034550">
    <property type="protein sequence ID" value="QFZ17353.1"/>
    <property type="molecule type" value="Genomic_DNA"/>
</dbReference>
<dbReference type="RefSeq" id="WP_051764347.1">
    <property type="nucleotide sequence ID" value="NZ_CP034550.1"/>
</dbReference>